<proteinExistence type="predicted"/>
<gene>
    <name evidence="1" type="ORF">III_05965</name>
</gene>
<comment type="caution">
    <text evidence="1">The sequence shown here is derived from an EMBL/GenBank/DDBJ whole genome shotgun (WGS) entry which is preliminary data.</text>
</comment>
<sequence>MDWIKSISKWNTLFELKEDHEELGLKGWVFFVSDFAKDLKTGKLKYIITAPIFTGLGVGTGSASYVLEDIELIQLFIPIKKTFKEYAQELEDCYFKEEVTVYYCESCDEKFSVNKDMEVICCPYCKNQDIKELYMGSHSRI</sequence>
<dbReference type="EMBL" id="AHEV01000056">
    <property type="protein sequence ID" value="EJR29160.1"/>
    <property type="molecule type" value="Genomic_DNA"/>
</dbReference>
<organism evidence="1 2">
    <name type="scientific">Bacillus mycoides</name>
    <dbReference type="NCBI Taxonomy" id="1405"/>
    <lineage>
        <taxon>Bacteria</taxon>
        <taxon>Bacillati</taxon>
        <taxon>Bacillota</taxon>
        <taxon>Bacilli</taxon>
        <taxon>Bacillales</taxon>
        <taxon>Bacillaceae</taxon>
        <taxon>Bacillus</taxon>
        <taxon>Bacillus cereus group</taxon>
    </lineage>
</organism>
<dbReference type="Proteomes" id="UP000006976">
    <property type="component" value="Unassembled WGS sequence"/>
</dbReference>
<accession>A0ABC9QVA8</accession>
<name>A0ABC9QVA8_BACMY</name>
<evidence type="ECO:0000313" key="1">
    <source>
        <dbReference type="EMBL" id="EJR29160.1"/>
    </source>
</evidence>
<dbReference type="RefSeq" id="WP_002170021.1">
    <property type="nucleotide sequence ID" value="NZ_JH792254.1"/>
</dbReference>
<evidence type="ECO:0000313" key="2">
    <source>
        <dbReference type="Proteomes" id="UP000006976"/>
    </source>
</evidence>
<reference evidence="1 2" key="1">
    <citation type="submission" date="2012-04" db="EMBL/GenBank/DDBJ databases">
        <title>The Genome Sequence of Bacillus cereus VD078.</title>
        <authorList>
            <consortium name="The Broad Institute Genome Sequencing Platform"/>
            <consortium name="The Broad Institute Genome Sequencing Center for Infectious Disease"/>
            <person name="Feldgarden M."/>
            <person name="Van der Auwera G.A."/>
            <person name="Mahillon J."/>
            <person name="Duprez V."/>
            <person name="Timmery S."/>
            <person name="Mattelet C."/>
            <person name="Dierick K."/>
            <person name="Sun M."/>
            <person name="Yu Z."/>
            <person name="Zhu L."/>
            <person name="Hu X."/>
            <person name="Shank E.B."/>
            <person name="Swiecicka I."/>
            <person name="Hansen B.M."/>
            <person name="Andrup L."/>
            <person name="Young S.K."/>
            <person name="Zeng Q."/>
            <person name="Gargeya S."/>
            <person name="Fitzgerald M."/>
            <person name="Haas B."/>
            <person name="Abouelleil A."/>
            <person name="Alvarado L."/>
            <person name="Arachchi H.M."/>
            <person name="Berlin A."/>
            <person name="Chapman S.B."/>
            <person name="Goldberg J."/>
            <person name="Griggs A."/>
            <person name="Gujja S."/>
            <person name="Hansen M."/>
            <person name="Howarth C."/>
            <person name="Imamovic A."/>
            <person name="Larimer J."/>
            <person name="McCowen C."/>
            <person name="Montmayeur A."/>
            <person name="Murphy C."/>
            <person name="Neiman D."/>
            <person name="Pearson M."/>
            <person name="Priest M."/>
            <person name="Roberts A."/>
            <person name="Saif S."/>
            <person name="Shea T."/>
            <person name="Sisk P."/>
            <person name="Sykes S."/>
            <person name="Wortman J."/>
            <person name="Nusbaum C."/>
            <person name="Birren B."/>
        </authorList>
    </citation>
    <scope>NUCLEOTIDE SEQUENCE [LARGE SCALE GENOMIC DNA]</scope>
    <source>
        <strain evidence="1 2">VD078</strain>
    </source>
</reference>
<protein>
    <submittedName>
        <fullName evidence="1">Uncharacterized protein</fullName>
    </submittedName>
</protein>
<dbReference type="AlphaFoldDB" id="A0ABC9QVA8"/>